<feature type="compositionally biased region" description="Acidic residues" evidence="1">
    <location>
        <begin position="119"/>
        <end position="128"/>
    </location>
</feature>
<keyword evidence="2" id="KW-0812">Transmembrane</keyword>
<evidence type="ECO:0000313" key="4">
    <source>
        <dbReference type="Proteomes" id="UP000231655"/>
    </source>
</evidence>
<keyword evidence="2" id="KW-0472">Membrane</keyword>
<keyword evidence="2" id="KW-1133">Transmembrane helix</keyword>
<feature type="region of interest" description="Disordered" evidence="1">
    <location>
        <begin position="102"/>
        <end position="143"/>
    </location>
</feature>
<protein>
    <submittedName>
        <fullName evidence="3">Uncharacterized protein</fullName>
    </submittedName>
</protein>
<gene>
    <name evidence="3" type="ORF">SAMN06297129_3509</name>
</gene>
<sequence>MSPPSRPIFLERQGYRQRRLIDAARLLPVLGVILLAVPLLWPEADSSTTGLGEGSPGEGLPTSRAIIYIFATWAGLALVSGILVRALSAEAVERLDGGLLRQGHAAEVPPLPPLRADAESDAIPDEGPDAAPGAGGETGGEAR</sequence>
<feature type="transmembrane region" description="Helical" evidence="2">
    <location>
        <begin position="65"/>
        <end position="84"/>
    </location>
</feature>
<evidence type="ECO:0000313" key="3">
    <source>
        <dbReference type="EMBL" id="SNY58074.1"/>
    </source>
</evidence>
<dbReference type="AlphaFoldDB" id="A0A285JCT0"/>
<dbReference type="EMBL" id="OBEA01000007">
    <property type="protein sequence ID" value="SNY58074.1"/>
    <property type="molecule type" value="Genomic_DNA"/>
</dbReference>
<feature type="transmembrane region" description="Helical" evidence="2">
    <location>
        <begin position="20"/>
        <end position="41"/>
    </location>
</feature>
<reference evidence="3 4" key="1">
    <citation type="submission" date="2017-09" db="EMBL/GenBank/DDBJ databases">
        <authorList>
            <person name="Ehlers B."/>
            <person name="Leendertz F.H."/>
        </authorList>
    </citation>
    <scope>NUCLEOTIDE SEQUENCE [LARGE SCALE GENOMIC DNA]</scope>
    <source>
        <strain evidence="3 4">CGMCC 1.12662</strain>
    </source>
</reference>
<evidence type="ECO:0000256" key="1">
    <source>
        <dbReference type="SAM" id="MobiDB-lite"/>
    </source>
</evidence>
<feature type="compositionally biased region" description="Gly residues" evidence="1">
    <location>
        <begin position="133"/>
        <end position="143"/>
    </location>
</feature>
<dbReference type="Proteomes" id="UP000231655">
    <property type="component" value="Unassembled WGS sequence"/>
</dbReference>
<dbReference type="RefSeq" id="WP_332835675.1">
    <property type="nucleotide sequence ID" value="NZ_OBEA01000007.1"/>
</dbReference>
<organism evidence="3 4">
    <name type="scientific">Pseudooceanicola antarcticus</name>
    <dbReference type="NCBI Taxonomy" id="1247613"/>
    <lineage>
        <taxon>Bacteria</taxon>
        <taxon>Pseudomonadati</taxon>
        <taxon>Pseudomonadota</taxon>
        <taxon>Alphaproteobacteria</taxon>
        <taxon>Rhodobacterales</taxon>
        <taxon>Paracoccaceae</taxon>
        <taxon>Pseudooceanicola</taxon>
    </lineage>
</organism>
<accession>A0A285JCT0</accession>
<evidence type="ECO:0000256" key="2">
    <source>
        <dbReference type="SAM" id="Phobius"/>
    </source>
</evidence>
<name>A0A285JCT0_9RHOB</name>
<proteinExistence type="predicted"/>